<evidence type="ECO:0000313" key="2">
    <source>
        <dbReference type="Proteomes" id="UP000297245"/>
    </source>
</evidence>
<reference evidence="1 2" key="1">
    <citation type="journal article" date="2019" name="Nat. Ecol. Evol.">
        <title>Megaphylogeny resolves global patterns of mushroom evolution.</title>
        <authorList>
            <person name="Varga T."/>
            <person name="Krizsan K."/>
            <person name="Foldi C."/>
            <person name="Dima B."/>
            <person name="Sanchez-Garcia M."/>
            <person name="Sanchez-Ramirez S."/>
            <person name="Szollosi G.J."/>
            <person name="Szarkandi J.G."/>
            <person name="Papp V."/>
            <person name="Albert L."/>
            <person name="Andreopoulos W."/>
            <person name="Angelini C."/>
            <person name="Antonin V."/>
            <person name="Barry K.W."/>
            <person name="Bougher N.L."/>
            <person name="Buchanan P."/>
            <person name="Buyck B."/>
            <person name="Bense V."/>
            <person name="Catcheside P."/>
            <person name="Chovatia M."/>
            <person name="Cooper J."/>
            <person name="Damon W."/>
            <person name="Desjardin D."/>
            <person name="Finy P."/>
            <person name="Geml J."/>
            <person name="Haridas S."/>
            <person name="Hughes K."/>
            <person name="Justo A."/>
            <person name="Karasinski D."/>
            <person name="Kautmanova I."/>
            <person name="Kiss B."/>
            <person name="Kocsube S."/>
            <person name="Kotiranta H."/>
            <person name="LaButti K.M."/>
            <person name="Lechner B.E."/>
            <person name="Liimatainen K."/>
            <person name="Lipzen A."/>
            <person name="Lukacs Z."/>
            <person name="Mihaltcheva S."/>
            <person name="Morgado L.N."/>
            <person name="Niskanen T."/>
            <person name="Noordeloos M.E."/>
            <person name="Ohm R.A."/>
            <person name="Ortiz-Santana B."/>
            <person name="Ovrebo C."/>
            <person name="Racz N."/>
            <person name="Riley R."/>
            <person name="Savchenko A."/>
            <person name="Shiryaev A."/>
            <person name="Soop K."/>
            <person name="Spirin V."/>
            <person name="Szebenyi C."/>
            <person name="Tomsovsky M."/>
            <person name="Tulloss R.E."/>
            <person name="Uehling J."/>
            <person name="Grigoriev I.V."/>
            <person name="Vagvolgyi C."/>
            <person name="Papp T."/>
            <person name="Martin F.M."/>
            <person name="Miettinen O."/>
            <person name="Hibbett D.S."/>
            <person name="Nagy L.G."/>
        </authorList>
    </citation>
    <scope>NUCLEOTIDE SEQUENCE [LARGE SCALE GENOMIC DNA]</scope>
    <source>
        <strain evidence="1 2">CBS 962.96</strain>
    </source>
</reference>
<proteinExistence type="predicted"/>
<dbReference type="EMBL" id="ML179334">
    <property type="protein sequence ID" value="THU90482.1"/>
    <property type="molecule type" value="Genomic_DNA"/>
</dbReference>
<name>A0A4S8LME0_DENBC</name>
<evidence type="ECO:0000313" key="1">
    <source>
        <dbReference type="EMBL" id="THU90482.1"/>
    </source>
</evidence>
<organism evidence="1 2">
    <name type="scientific">Dendrothele bispora (strain CBS 962.96)</name>
    <dbReference type="NCBI Taxonomy" id="1314807"/>
    <lineage>
        <taxon>Eukaryota</taxon>
        <taxon>Fungi</taxon>
        <taxon>Dikarya</taxon>
        <taxon>Basidiomycota</taxon>
        <taxon>Agaricomycotina</taxon>
        <taxon>Agaricomycetes</taxon>
        <taxon>Agaricomycetidae</taxon>
        <taxon>Agaricales</taxon>
        <taxon>Agaricales incertae sedis</taxon>
        <taxon>Dendrothele</taxon>
    </lineage>
</organism>
<protein>
    <submittedName>
        <fullName evidence="1">Uncharacterized protein</fullName>
    </submittedName>
</protein>
<dbReference type="AlphaFoldDB" id="A0A4S8LME0"/>
<sequence length="425" mass="48884">MAPPRTLTCVIVDLTDHWSVRVPISFTHCYNHEYTLDDLLLDDWFPPPAGSLLRCGLTHRRFFCTRWRPGAYTHILYKPYTFLFEDATLNLQNGVTVVIKHEGFGNSASIMEDCIESDLDIIQNIITKESNLVAASTLRRFSYPFSDRRCAEGSYDKLCVDDRKAILPTASCQCGFCVIPNEVFHIIFDPADMITLVNFSSTCRNHRSRIVIIMDYRVRKIIRKLTCPEFIDTDDIRVTLRSTNGIIHGLPALLPLLPDDIPVPDNIFIATPLDTRKTWVELFTRIPHLPHYHFWDNKVAVGSTQLVKVRSVFFLPNDVVVTVQESHFDSAMPILLSHPTTAMCCGISYGTVFTLYPKHIKNRFTDRVFDRRQPPRWYMNNLTKPIRFTQYPFSEGYFRSPSRSTYIEVTSQVSHGEVTGYGERV</sequence>
<keyword evidence="2" id="KW-1185">Reference proteome</keyword>
<accession>A0A4S8LME0</accession>
<dbReference type="Proteomes" id="UP000297245">
    <property type="component" value="Unassembled WGS sequence"/>
</dbReference>
<gene>
    <name evidence="1" type="ORF">K435DRAFT_864277</name>
</gene>